<dbReference type="KEGG" id="sna:Snas_4340"/>
<dbReference type="AlphaFoldDB" id="D3Q3S0"/>
<dbReference type="Pfam" id="PF21761">
    <property type="entry name" value="RedAm-like_C"/>
    <property type="match status" value="1"/>
</dbReference>
<proteinExistence type="inferred from homology"/>
<feature type="domain" description="6-phosphogluconate dehydrogenase NADP-binding" evidence="4">
    <location>
        <begin position="6"/>
        <end position="154"/>
    </location>
</feature>
<keyword evidence="2" id="KW-0560">Oxidoreductase</keyword>
<dbReference type="InterPro" id="IPR048666">
    <property type="entry name" value="RedAm-like_C"/>
</dbReference>
<dbReference type="GO" id="GO:0050661">
    <property type="term" value="F:NADP binding"/>
    <property type="evidence" value="ECO:0007669"/>
    <property type="project" value="InterPro"/>
</dbReference>
<evidence type="ECO:0000259" key="4">
    <source>
        <dbReference type="Pfam" id="PF03446"/>
    </source>
</evidence>
<dbReference type="RefSeq" id="WP_013019558.1">
    <property type="nucleotide sequence ID" value="NC_013947.1"/>
</dbReference>
<dbReference type="OrthoDB" id="4029976at2"/>
<dbReference type="STRING" id="446470.Snas_4340"/>
<feature type="region of interest" description="Disordered" evidence="3">
    <location>
        <begin position="271"/>
        <end position="290"/>
    </location>
</feature>
<dbReference type="Pfam" id="PF03446">
    <property type="entry name" value="NAD_binding_2"/>
    <property type="match status" value="1"/>
</dbReference>
<evidence type="ECO:0000256" key="3">
    <source>
        <dbReference type="SAM" id="MobiDB-lite"/>
    </source>
</evidence>
<dbReference type="InterPro" id="IPR036291">
    <property type="entry name" value="NAD(P)-bd_dom_sf"/>
</dbReference>
<name>D3Q3S0_STANL</name>
<dbReference type="EMBL" id="CP001778">
    <property type="protein sequence ID" value="ADD43987.1"/>
    <property type="molecule type" value="Genomic_DNA"/>
</dbReference>
<organism evidence="6 7">
    <name type="scientific">Stackebrandtia nassauensis (strain DSM 44728 / CIP 108903 / NRRL B-16338 / NBRC 102104 / LLR-40K-21)</name>
    <dbReference type="NCBI Taxonomy" id="446470"/>
    <lineage>
        <taxon>Bacteria</taxon>
        <taxon>Bacillati</taxon>
        <taxon>Actinomycetota</taxon>
        <taxon>Actinomycetes</taxon>
        <taxon>Glycomycetales</taxon>
        <taxon>Glycomycetaceae</taxon>
        <taxon>Stackebrandtia</taxon>
    </lineage>
</organism>
<dbReference type="eggNOG" id="COG2084">
    <property type="taxonomic scope" value="Bacteria"/>
</dbReference>
<dbReference type="Gene3D" id="3.40.50.720">
    <property type="entry name" value="NAD(P)-binding Rossmann-like Domain"/>
    <property type="match status" value="1"/>
</dbReference>
<sequence length="290" mass="30546">MTKTPVSVIGLGRMGATIAEIYLREGHPTTVWNRTPAKAEPLLAKGARPAATVAEAVAASPVSVIMLADDTVVRASLESATSELDGRTIVNLTTGRPDEARELGDWLAGHGAEYLDGGVLGVPQTLATPESVIIYSGSTAANQRHGEIVAALGTARYLGADHGLASLNDMAILSGMYGLFSGYFHSVAMVDSEGFKAAEFTKDLLIPWLRSIVDVLPTLADEIDSGDYPVNFSNLDVNVAGIENIMRTSRSQGVTDAPLVPLRDALAAQQEKGHGEASFSRAVEELKSSE</sequence>
<reference evidence="6 7" key="1">
    <citation type="journal article" date="2009" name="Stand. Genomic Sci.">
        <title>Complete genome sequence of Stackebrandtia nassauensis type strain (LLR-40K-21).</title>
        <authorList>
            <person name="Munk C."/>
            <person name="Lapidus A."/>
            <person name="Copeland A."/>
            <person name="Jando M."/>
            <person name="Mayilraj S."/>
            <person name="Glavina Del Rio T."/>
            <person name="Nolan M."/>
            <person name="Chen F."/>
            <person name="Lucas S."/>
            <person name="Tice H."/>
            <person name="Cheng J.F."/>
            <person name="Han C."/>
            <person name="Detter J.C."/>
            <person name="Bruce D."/>
            <person name="Goodwin L."/>
            <person name="Chain P."/>
            <person name="Pitluck S."/>
            <person name="Goker M."/>
            <person name="Ovchinikova G."/>
            <person name="Pati A."/>
            <person name="Ivanova N."/>
            <person name="Mavromatis K."/>
            <person name="Chen A."/>
            <person name="Palaniappan K."/>
            <person name="Land M."/>
            <person name="Hauser L."/>
            <person name="Chang Y.J."/>
            <person name="Jeffries C.D."/>
            <person name="Bristow J."/>
            <person name="Eisen J.A."/>
            <person name="Markowitz V."/>
            <person name="Hugenholtz P."/>
            <person name="Kyrpides N.C."/>
            <person name="Klenk H.P."/>
        </authorList>
    </citation>
    <scope>NUCLEOTIDE SEQUENCE [LARGE SCALE GENOMIC DNA]</scope>
    <source>
        <strain evidence="7">DSM 44728 / CIP 108903 / NRRL B-16338 / NBRC 102104 / LLR-40K-21</strain>
    </source>
</reference>
<dbReference type="PANTHER" id="PTHR43580:SF2">
    <property type="entry name" value="CYTOKINE-LIKE NUCLEAR FACTOR N-PAC"/>
    <property type="match status" value="1"/>
</dbReference>
<gene>
    <name evidence="6" type="ordered locus">Snas_4340</name>
</gene>
<comment type="similarity">
    <text evidence="1">Belongs to the HIBADH-related family.</text>
</comment>
<dbReference type="SMR" id="D3Q3S0"/>
<accession>D3Q3S0</accession>
<dbReference type="Proteomes" id="UP000000844">
    <property type="component" value="Chromosome"/>
</dbReference>
<evidence type="ECO:0000256" key="2">
    <source>
        <dbReference type="ARBA" id="ARBA00023002"/>
    </source>
</evidence>
<evidence type="ECO:0000256" key="1">
    <source>
        <dbReference type="ARBA" id="ARBA00009080"/>
    </source>
</evidence>
<dbReference type="PIRSF" id="PIRSF000103">
    <property type="entry name" value="HIBADH"/>
    <property type="match status" value="1"/>
</dbReference>
<dbReference type="Gene3D" id="1.10.1040.10">
    <property type="entry name" value="N-(1-d-carboxylethyl)-l-norvaline Dehydrogenase, domain 2"/>
    <property type="match status" value="1"/>
</dbReference>
<feature type="domain" description="NADPH-dependent reductive aminase-like C-terminal" evidence="5">
    <location>
        <begin position="161"/>
        <end position="287"/>
    </location>
</feature>
<dbReference type="InterPro" id="IPR013328">
    <property type="entry name" value="6PGD_dom2"/>
</dbReference>
<dbReference type="InterPro" id="IPR051265">
    <property type="entry name" value="HIBADH-related_NP60_sf"/>
</dbReference>
<protein>
    <submittedName>
        <fullName evidence="6">6-phosphogluconate dehydrogenase NAD-binding protein</fullName>
    </submittedName>
</protein>
<evidence type="ECO:0000259" key="5">
    <source>
        <dbReference type="Pfam" id="PF21761"/>
    </source>
</evidence>
<dbReference type="InterPro" id="IPR006115">
    <property type="entry name" value="6PGDH_NADP-bd"/>
</dbReference>
<keyword evidence="7" id="KW-1185">Reference proteome</keyword>
<dbReference type="SUPFAM" id="SSF51735">
    <property type="entry name" value="NAD(P)-binding Rossmann-fold domains"/>
    <property type="match status" value="1"/>
</dbReference>
<evidence type="ECO:0000313" key="7">
    <source>
        <dbReference type="Proteomes" id="UP000000844"/>
    </source>
</evidence>
<dbReference type="InterPro" id="IPR015815">
    <property type="entry name" value="HIBADH-related"/>
</dbReference>
<dbReference type="PANTHER" id="PTHR43580">
    <property type="entry name" value="OXIDOREDUCTASE GLYR1-RELATED"/>
    <property type="match status" value="1"/>
</dbReference>
<evidence type="ECO:0000313" key="6">
    <source>
        <dbReference type="EMBL" id="ADD43987.1"/>
    </source>
</evidence>
<dbReference type="GO" id="GO:0016491">
    <property type="term" value="F:oxidoreductase activity"/>
    <property type="evidence" value="ECO:0007669"/>
    <property type="project" value="UniProtKB-KW"/>
</dbReference>
<dbReference type="HOGENOM" id="CLU_035117_2_1_11"/>